<keyword evidence="2" id="KW-0472">Membrane</keyword>
<feature type="transmembrane region" description="Helical" evidence="2">
    <location>
        <begin position="12"/>
        <end position="31"/>
    </location>
</feature>
<keyword evidence="2" id="KW-1133">Transmembrane helix</keyword>
<dbReference type="OMA" id="RRREFYG"/>
<dbReference type="SMART" id="SM01197">
    <property type="entry name" value="FANCL_C"/>
    <property type="match status" value="1"/>
</dbReference>
<gene>
    <name evidence="4" type="ORF">BVC80_6841g1</name>
</gene>
<dbReference type="Pfam" id="PF13639">
    <property type="entry name" value="zf-RING_2"/>
    <property type="match status" value="1"/>
</dbReference>
<dbReference type="InParanoid" id="A0A200Q541"/>
<evidence type="ECO:0000256" key="2">
    <source>
        <dbReference type="SAM" id="Phobius"/>
    </source>
</evidence>
<dbReference type="GO" id="GO:0008270">
    <property type="term" value="F:zinc ion binding"/>
    <property type="evidence" value="ECO:0007669"/>
    <property type="project" value="UniProtKB-KW"/>
</dbReference>
<proteinExistence type="predicted"/>
<dbReference type="InterPro" id="IPR013083">
    <property type="entry name" value="Znf_RING/FYVE/PHD"/>
</dbReference>
<dbReference type="PANTHER" id="PTHR47662">
    <property type="entry name" value="RING-TYPE DOMAIN-CONTAINING PROTEIN"/>
    <property type="match status" value="1"/>
</dbReference>
<dbReference type="EMBL" id="MVGT01003115">
    <property type="protein sequence ID" value="OVA05542.1"/>
    <property type="molecule type" value="Genomic_DNA"/>
</dbReference>
<dbReference type="SMART" id="SM00184">
    <property type="entry name" value="RING"/>
    <property type="match status" value="1"/>
</dbReference>
<dbReference type="CDD" id="cd16448">
    <property type="entry name" value="RING-H2"/>
    <property type="match status" value="1"/>
</dbReference>
<dbReference type="STRING" id="56857.A0A200Q541"/>
<dbReference type="InterPro" id="IPR001841">
    <property type="entry name" value="Znf_RING"/>
</dbReference>
<dbReference type="Gene3D" id="3.30.40.10">
    <property type="entry name" value="Zinc/RING finger domain, C3HC4 (zinc finger)"/>
    <property type="match status" value="1"/>
</dbReference>
<dbReference type="OrthoDB" id="8062037at2759"/>
<protein>
    <submittedName>
        <fullName evidence="4">Zinc finger protein</fullName>
    </submittedName>
</protein>
<keyword evidence="2" id="KW-0812">Transmembrane</keyword>
<keyword evidence="1" id="KW-0862">Zinc</keyword>
<evidence type="ECO:0000313" key="5">
    <source>
        <dbReference type="Proteomes" id="UP000195402"/>
    </source>
</evidence>
<keyword evidence="5" id="KW-1185">Reference proteome</keyword>
<dbReference type="AlphaFoldDB" id="A0A200Q541"/>
<organism evidence="4 5">
    <name type="scientific">Macleaya cordata</name>
    <name type="common">Five-seeded plume-poppy</name>
    <name type="synonym">Bocconia cordata</name>
    <dbReference type="NCBI Taxonomy" id="56857"/>
    <lineage>
        <taxon>Eukaryota</taxon>
        <taxon>Viridiplantae</taxon>
        <taxon>Streptophyta</taxon>
        <taxon>Embryophyta</taxon>
        <taxon>Tracheophyta</taxon>
        <taxon>Spermatophyta</taxon>
        <taxon>Magnoliopsida</taxon>
        <taxon>Ranunculales</taxon>
        <taxon>Papaveraceae</taxon>
        <taxon>Papaveroideae</taxon>
        <taxon>Macleaya</taxon>
    </lineage>
</organism>
<keyword evidence="1" id="KW-0479">Metal-binding</keyword>
<comment type="caution">
    <text evidence="4">The sequence shown here is derived from an EMBL/GenBank/DDBJ whole genome shotgun (WGS) entry which is preliminary data.</text>
</comment>
<dbReference type="PANTHER" id="PTHR47662:SF2">
    <property type="entry name" value="RING-H2 FINGER PROTEIN ATL57-LIKE"/>
    <property type="match status" value="1"/>
</dbReference>
<accession>A0A200Q541</accession>
<evidence type="ECO:0000313" key="4">
    <source>
        <dbReference type="EMBL" id="OVA05542.1"/>
    </source>
</evidence>
<evidence type="ECO:0000259" key="3">
    <source>
        <dbReference type="PROSITE" id="PS50089"/>
    </source>
</evidence>
<sequence length="165" mass="19439">MASFAEFLCDELPTVTIFIVSSILLNAVLLIRSFRLIIWKLYTYLIAIITFKFKRSVKEKHRYKRGSNDLETKDCIICLSEFKNGVEIRELICNHVFHFVCLKEWLRHQPATCPLCRNRAPIEDFGTEEEEEEESEPPIQQRRGFEAELIGYLSALQERHLYIKP</sequence>
<keyword evidence="1" id="KW-0863">Zinc-finger</keyword>
<name>A0A200Q541_MACCD</name>
<evidence type="ECO:0000256" key="1">
    <source>
        <dbReference type="PROSITE-ProRule" id="PRU00175"/>
    </source>
</evidence>
<dbReference type="SUPFAM" id="SSF57850">
    <property type="entry name" value="RING/U-box"/>
    <property type="match status" value="1"/>
</dbReference>
<reference evidence="4 5" key="1">
    <citation type="journal article" date="2017" name="Mol. Plant">
        <title>The Genome of Medicinal Plant Macleaya cordata Provides New Insights into Benzylisoquinoline Alkaloids Metabolism.</title>
        <authorList>
            <person name="Liu X."/>
            <person name="Liu Y."/>
            <person name="Huang P."/>
            <person name="Ma Y."/>
            <person name="Qing Z."/>
            <person name="Tang Q."/>
            <person name="Cao H."/>
            <person name="Cheng P."/>
            <person name="Zheng Y."/>
            <person name="Yuan Z."/>
            <person name="Zhou Y."/>
            <person name="Liu J."/>
            <person name="Tang Z."/>
            <person name="Zhuo Y."/>
            <person name="Zhang Y."/>
            <person name="Yu L."/>
            <person name="Huang J."/>
            <person name="Yang P."/>
            <person name="Peng Q."/>
            <person name="Zhang J."/>
            <person name="Jiang W."/>
            <person name="Zhang Z."/>
            <person name="Lin K."/>
            <person name="Ro D.K."/>
            <person name="Chen X."/>
            <person name="Xiong X."/>
            <person name="Shang Y."/>
            <person name="Huang S."/>
            <person name="Zeng J."/>
        </authorList>
    </citation>
    <scope>NUCLEOTIDE SEQUENCE [LARGE SCALE GENOMIC DNA]</scope>
    <source>
        <strain evidence="5">cv. BLH2017</strain>
        <tissue evidence="4">Root</tissue>
    </source>
</reference>
<dbReference type="PROSITE" id="PS50089">
    <property type="entry name" value="ZF_RING_2"/>
    <property type="match status" value="1"/>
</dbReference>
<dbReference type="Proteomes" id="UP000195402">
    <property type="component" value="Unassembled WGS sequence"/>
</dbReference>
<feature type="domain" description="RING-type" evidence="3">
    <location>
        <begin position="75"/>
        <end position="117"/>
    </location>
</feature>